<accession>A0ABU7U1L3</accession>
<dbReference type="SUPFAM" id="SSF52141">
    <property type="entry name" value="Uracil-DNA glycosylase-like"/>
    <property type="match status" value="1"/>
</dbReference>
<evidence type="ECO:0000256" key="5">
    <source>
        <dbReference type="ARBA" id="ARBA00023004"/>
    </source>
</evidence>
<dbReference type="SMART" id="SM00987">
    <property type="entry name" value="UreE_C"/>
    <property type="match status" value="1"/>
</dbReference>
<evidence type="ECO:0000313" key="11">
    <source>
        <dbReference type="Proteomes" id="UP001312908"/>
    </source>
</evidence>
<sequence>MSQDDHDTSPHPAAALPPPSAAAIRALLDFYKNWGVTCWLQDEPVAQQPFAATIQESPAPPNESSATFIPPSDPDRTSRPEPATATTAKTRHKAPTPRSGQTGPPSDEARHPVLAGLARTAMSVVTPLIVPSASLLVIGEVPNADEDRSGIVFSGKTGEILDKMLASVNLSRAEISLAPALPWRPPGGRHLNPAEIVPARAELQALIDQIRPRQIVTMGSTPLQLVQAESTPLTSVRGKWMDVDILGRTYALLPMRHPLQILTSSRARQDFWRDLLTLVDSRK</sequence>
<keyword evidence="5" id="KW-0408">Iron</keyword>
<evidence type="ECO:0000256" key="4">
    <source>
        <dbReference type="ARBA" id="ARBA00022801"/>
    </source>
</evidence>
<evidence type="ECO:0000256" key="6">
    <source>
        <dbReference type="ARBA" id="ARBA00023014"/>
    </source>
</evidence>
<feature type="domain" description="Uracil-DNA glycosylase-like" evidence="9">
    <location>
        <begin position="127"/>
        <end position="276"/>
    </location>
</feature>
<keyword evidence="11" id="KW-1185">Reference proteome</keyword>
<keyword evidence="4" id="KW-0378">Hydrolase</keyword>
<dbReference type="InterPro" id="IPR051536">
    <property type="entry name" value="UDG_Type-4/5"/>
</dbReference>
<reference evidence="10 11" key="1">
    <citation type="submission" date="2023-10" db="EMBL/GenBank/DDBJ databases">
        <title>Sorlinia euscelidii gen. nov., sp. nov., an acetic acid bacteria isolated from the gut of Euscelidius variegatus emitter.</title>
        <authorList>
            <person name="Michoud G."/>
            <person name="Marasco R."/>
            <person name="Seferji K."/>
            <person name="Gonella E."/>
            <person name="Garuglieri E."/>
            <person name="Alma A."/>
            <person name="Mapelli F."/>
            <person name="Borin S."/>
            <person name="Daffonchio D."/>
            <person name="Crotti E."/>
        </authorList>
    </citation>
    <scope>NUCLEOTIDE SEQUENCE [LARGE SCALE GENOMIC DNA]</scope>
    <source>
        <strain evidence="10 11">EV16P</strain>
    </source>
</reference>
<evidence type="ECO:0000256" key="3">
    <source>
        <dbReference type="ARBA" id="ARBA00022763"/>
    </source>
</evidence>
<evidence type="ECO:0000259" key="9">
    <source>
        <dbReference type="SMART" id="SM00986"/>
    </source>
</evidence>
<comment type="caution">
    <text evidence="10">The sequence shown here is derived from an EMBL/GenBank/DDBJ whole genome shotgun (WGS) entry which is preliminary data.</text>
</comment>
<evidence type="ECO:0000256" key="8">
    <source>
        <dbReference type="SAM" id="MobiDB-lite"/>
    </source>
</evidence>
<organism evidence="10 11">
    <name type="scientific">Sorlinia euscelidii</name>
    <dbReference type="NCBI Taxonomy" id="3081148"/>
    <lineage>
        <taxon>Bacteria</taxon>
        <taxon>Pseudomonadati</taxon>
        <taxon>Pseudomonadota</taxon>
        <taxon>Alphaproteobacteria</taxon>
        <taxon>Acetobacterales</taxon>
        <taxon>Acetobacteraceae</taxon>
        <taxon>Sorlinia</taxon>
    </lineage>
</organism>
<keyword evidence="6" id="KW-0411">Iron-sulfur</keyword>
<protein>
    <recommendedName>
        <fullName evidence="9">Uracil-DNA glycosylase-like domain-containing protein</fullName>
    </recommendedName>
</protein>
<keyword evidence="1" id="KW-0004">4Fe-4S</keyword>
<dbReference type="Gene3D" id="3.40.470.10">
    <property type="entry name" value="Uracil-DNA glycosylase-like domain"/>
    <property type="match status" value="1"/>
</dbReference>
<dbReference type="InterPro" id="IPR005122">
    <property type="entry name" value="Uracil-DNA_glycosylase-like"/>
</dbReference>
<dbReference type="InterPro" id="IPR036895">
    <property type="entry name" value="Uracil-DNA_glycosylase-like_sf"/>
</dbReference>
<feature type="region of interest" description="Disordered" evidence="8">
    <location>
        <begin position="55"/>
        <end position="110"/>
    </location>
</feature>
<dbReference type="PANTHER" id="PTHR33693">
    <property type="entry name" value="TYPE-5 URACIL-DNA GLYCOSYLASE"/>
    <property type="match status" value="1"/>
</dbReference>
<dbReference type="PANTHER" id="PTHR33693:SF1">
    <property type="entry name" value="TYPE-4 URACIL-DNA GLYCOSYLASE"/>
    <property type="match status" value="1"/>
</dbReference>
<evidence type="ECO:0000256" key="2">
    <source>
        <dbReference type="ARBA" id="ARBA00022723"/>
    </source>
</evidence>
<dbReference type="Pfam" id="PF03167">
    <property type="entry name" value="UDG"/>
    <property type="match status" value="1"/>
</dbReference>
<gene>
    <name evidence="10" type="ORF">DOFOFD_04980</name>
</gene>
<name>A0ABU7U1L3_9PROT</name>
<evidence type="ECO:0000256" key="7">
    <source>
        <dbReference type="ARBA" id="ARBA00023204"/>
    </source>
</evidence>
<dbReference type="SMART" id="SM00986">
    <property type="entry name" value="UDG"/>
    <property type="match status" value="1"/>
</dbReference>
<dbReference type="EMBL" id="JAWJZY010000002">
    <property type="protein sequence ID" value="MEE8658360.1"/>
    <property type="molecule type" value="Genomic_DNA"/>
</dbReference>
<evidence type="ECO:0000313" key="10">
    <source>
        <dbReference type="EMBL" id="MEE8658360.1"/>
    </source>
</evidence>
<keyword evidence="3" id="KW-0227">DNA damage</keyword>
<keyword evidence="2" id="KW-0479">Metal-binding</keyword>
<dbReference type="RefSeq" id="WP_394819304.1">
    <property type="nucleotide sequence ID" value="NZ_JAWJZY010000002.1"/>
</dbReference>
<keyword evidence="7" id="KW-0234">DNA repair</keyword>
<dbReference type="Proteomes" id="UP001312908">
    <property type="component" value="Unassembled WGS sequence"/>
</dbReference>
<evidence type="ECO:0000256" key="1">
    <source>
        <dbReference type="ARBA" id="ARBA00022485"/>
    </source>
</evidence>
<proteinExistence type="predicted"/>
<dbReference type="CDD" id="cd10030">
    <property type="entry name" value="UDG-F4_TTUDGA_SPO1dp_like"/>
    <property type="match status" value="1"/>
</dbReference>